<sequence length="159" mass="18241">MSRPMTTVGYARKSPGKERFDARCSLLRKLVKRLEDRGLCTKVFISPSSQSDEPIMLRDEKKDNSMFLASISSCMGDMKNFRAMLNKKFKPVRLVVIDYAGLSTEPNDVRGFFRQYPQIKELVIDHGLTFEVIDRGDLLDNDDVLSRFDCRTSPKHRSA</sequence>
<dbReference type="Proteomes" id="UP000242146">
    <property type="component" value="Unassembled WGS sequence"/>
</dbReference>
<accession>A0A1X2GFU2</accession>
<name>A0A1X2GFU2_9FUNG</name>
<evidence type="ECO:0000313" key="2">
    <source>
        <dbReference type="Proteomes" id="UP000242146"/>
    </source>
</evidence>
<evidence type="ECO:0008006" key="3">
    <source>
        <dbReference type="Google" id="ProtNLM"/>
    </source>
</evidence>
<evidence type="ECO:0000313" key="1">
    <source>
        <dbReference type="EMBL" id="ORX52287.1"/>
    </source>
</evidence>
<proteinExistence type="predicted"/>
<dbReference type="EMBL" id="MCGT01000018">
    <property type="protein sequence ID" value="ORX52287.1"/>
    <property type="molecule type" value="Genomic_DNA"/>
</dbReference>
<protein>
    <recommendedName>
        <fullName evidence="3">Resolvase/invertase-type recombinase catalytic domain-containing protein</fullName>
    </recommendedName>
</protein>
<reference evidence="1 2" key="1">
    <citation type="submission" date="2016-07" db="EMBL/GenBank/DDBJ databases">
        <title>Pervasive Adenine N6-methylation of Active Genes in Fungi.</title>
        <authorList>
            <consortium name="DOE Joint Genome Institute"/>
            <person name="Mondo S.J."/>
            <person name="Dannebaum R.O."/>
            <person name="Kuo R.C."/>
            <person name="Labutti K."/>
            <person name="Haridas S."/>
            <person name="Kuo A."/>
            <person name="Salamov A."/>
            <person name="Ahrendt S.R."/>
            <person name="Lipzen A."/>
            <person name="Sullivan W."/>
            <person name="Andreopoulos W.B."/>
            <person name="Clum A."/>
            <person name="Lindquist E."/>
            <person name="Daum C."/>
            <person name="Ramamoorthy G.K."/>
            <person name="Gryganskyi A."/>
            <person name="Culley D."/>
            <person name="Magnuson J.K."/>
            <person name="James T.Y."/>
            <person name="O'Malley M.A."/>
            <person name="Stajich J.E."/>
            <person name="Spatafora J.W."/>
            <person name="Visel A."/>
            <person name="Grigoriev I.V."/>
        </authorList>
    </citation>
    <scope>NUCLEOTIDE SEQUENCE [LARGE SCALE GENOMIC DNA]</scope>
    <source>
        <strain evidence="1 2">NRRL 3301</strain>
    </source>
</reference>
<keyword evidence="2" id="KW-1185">Reference proteome</keyword>
<comment type="caution">
    <text evidence="1">The sequence shown here is derived from an EMBL/GenBank/DDBJ whole genome shotgun (WGS) entry which is preliminary data.</text>
</comment>
<gene>
    <name evidence="1" type="ORF">DM01DRAFT_1059365</name>
</gene>
<dbReference type="OrthoDB" id="2272203at2759"/>
<organism evidence="1 2">
    <name type="scientific">Hesseltinella vesiculosa</name>
    <dbReference type="NCBI Taxonomy" id="101127"/>
    <lineage>
        <taxon>Eukaryota</taxon>
        <taxon>Fungi</taxon>
        <taxon>Fungi incertae sedis</taxon>
        <taxon>Mucoromycota</taxon>
        <taxon>Mucoromycotina</taxon>
        <taxon>Mucoromycetes</taxon>
        <taxon>Mucorales</taxon>
        <taxon>Cunninghamellaceae</taxon>
        <taxon>Hesseltinella</taxon>
    </lineage>
</organism>
<dbReference type="AlphaFoldDB" id="A0A1X2GFU2"/>